<dbReference type="Proteomes" id="UP001326613">
    <property type="component" value="Plasmid unnamed1"/>
</dbReference>
<reference evidence="1 2" key="1">
    <citation type="submission" date="2022-10" db="EMBL/GenBank/DDBJ databases">
        <title>Host association and intracellularity evolved multiple times independently in the Rickettsiales.</title>
        <authorList>
            <person name="Castelli M."/>
            <person name="Nardi T."/>
            <person name="Gammuto L."/>
            <person name="Bellinzona G."/>
            <person name="Sabaneyeva E."/>
            <person name="Potekhin A."/>
            <person name="Serra V."/>
            <person name="Petroni G."/>
            <person name="Sassera D."/>
        </authorList>
    </citation>
    <scope>NUCLEOTIDE SEQUENCE [LARGE SCALE GENOMIC DNA]</scope>
    <source>
        <strain evidence="1 2">Kr 154-4</strain>
        <plasmid evidence="1 2">unnamed1</plasmid>
    </source>
</reference>
<geneLocation type="plasmid" evidence="1 2">
    <name>unnamed1</name>
</geneLocation>
<gene>
    <name evidence="1" type="ORF">Trichorick_01419</name>
</gene>
<accession>A0ABZ0UUM7</accession>
<evidence type="ECO:0000313" key="2">
    <source>
        <dbReference type="Proteomes" id="UP001326613"/>
    </source>
</evidence>
<dbReference type="EMBL" id="CP112933">
    <property type="protein sequence ID" value="WPY01506.1"/>
    <property type="molecule type" value="Genomic_DNA"/>
</dbReference>
<sequence>MCCGLTKELILSGHKPDDLLDDLTIEDIEEMEVNNHEFIKDIPNTPEVREFIKSFMKAKADEAFKK</sequence>
<evidence type="ECO:0000313" key="1">
    <source>
        <dbReference type="EMBL" id="WPY01506.1"/>
    </source>
</evidence>
<keyword evidence="1" id="KW-0614">Plasmid</keyword>
<name>A0ABZ0UUM7_9RICK</name>
<organism evidence="1 2">
    <name type="scientific">Candidatus Trichorickettsia mobilis</name>
    <dbReference type="NCBI Taxonomy" id="1346319"/>
    <lineage>
        <taxon>Bacteria</taxon>
        <taxon>Pseudomonadati</taxon>
        <taxon>Pseudomonadota</taxon>
        <taxon>Alphaproteobacteria</taxon>
        <taxon>Rickettsiales</taxon>
        <taxon>Rickettsiaceae</taxon>
        <taxon>Rickettsieae</taxon>
        <taxon>Candidatus Trichorickettsia</taxon>
    </lineage>
</organism>
<protein>
    <submittedName>
        <fullName evidence="1">Uncharacterized protein</fullName>
    </submittedName>
</protein>
<proteinExistence type="predicted"/>
<keyword evidence="2" id="KW-1185">Reference proteome</keyword>